<evidence type="ECO:0000313" key="1">
    <source>
        <dbReference type="EMBL" id="KAJ3484631.1"/>
    </source>
</evidence>
<accession>A0ACC1QPQ3</accession>
<organism evidence="1 2">
    <name type="scientific">Lecanicillium saksenae</name>
    <dbReference type="NCBI Taxonomy" id="468837"/>
    <lineage>
        <taxon>Eukaryota</taxon>
        <taxon>Fungi</taxon>
        <taxon>Dikarya</taxon>
        <taxon>Ascomycota</taxon>
        <taxon>Pezizomycotina</taxon>
        <taxon>Sordariomycetes</taxon>
        <taxon>Hypocreomycetidae</taxon>
        <taxon>Hypocreales</taxon>
        <taxon>Cordycipitaceae</taxon>
        <taxon>Lecanicillium</taxon>
    </lineage>
</organism>
<evidence type="ECO:0000313" key="2">
    <source>
        <dbReference type="Proteomes" id="UP001148737"/>
    </source>
</evidence>
<gene>
    <name evidence="1" type="ORF">NLG97_g7007</name>
</gene>
<proteinExistence type="predicted"/>
<reference evidence="1" key="1">
    <citation type="submission" date="2022-07" db="EMBL/GenBank/DDBJ databases">
        <title>Genome Sequence of Lecanicillium saksenae.</title>
        <authorList>
            <person name="Buettner E."/>
        </authorList>
    </citation>
    <scope>NUCLEOTIDE SEQUENCE</scope>
    <source>
        <strain evidence="1">VT-O1</strain>
    </source>
</reference>
<keyword evidence="2" id="KW-1185">Reference proteome</keyword>
<name>A0ACC1QPQ3_9HYPO</name>
<dbReference type="EMBL" id="JANAKD010001012">
    <property type="protein sequence ID" value="KAJ3484631.1"/>
    <property type="molecule type" value="Genomic_DNA"/>
</dbReference>
<comment type="caution">
    <text evidence="1">The sequence shown here is derived from an EMBL/GenBank/DDBJ whole genome shotgun (WGS) entry which is preliminary data.</text>
</comment>
<dbReference type="Proteomes" id="UP001148737">
    <property type="component" value="Unassembled WGS sequence"/>
</dbReference>
<sequence length="1724" mass="192513">MAWQATGAWKSPLVKQPEDDSSFPGLKPTSPEATNKIEYEELQQNELLALEAIYGEDFVKHSGTHNAWQKAEPCFDITIKASTDEDFFVTIGFVMNATYPKTPPIMTVKKQGFLRESTQFKIQKFIETQPKIFAKDGSEMVDQIVEGIREILEEAAQAKADGKNLPSLEEERERHEAEAARAAQKQKEAEDKKRKEETKEEERIIAEMLQQQLDRQRQKAKESRQSRRPNGANQPTAQASEVVDDRIDFDQFCNSTDKSGNEITFRSVASKCDERSGKVSVVYTVRPVVPTGTCNQTLALKEATLRSSGKESQDFRKQLQSLESRLQDLKAAKKIVHRQIVEIMDFKVEGGIPSDPSVTNAWTVRILMPLADKGPLEELLELAGNLDVNKVKSWTRDLLDALNFLHNKNIAHQCIHAGNILLFRESTGEIVPKIADAWYQREIHALCEQKQGPPGVNSARSSYWLPPEIAAASKPVYTYKTDIWDFGIVFAQMIFGLDVLRKYSSPKNLMESLLLSQPLQELVGRFFKEDKQKRPRAFELGSSEFLATDAPVLFDDSSAVISSVPSLTSLQAPPMRLRRDSHNRGAAISRYTEDFVEEGRLGKGGFGEVVKARKKLDGQIYAIKKITQRSQTSLTEILKEVRLLSQLSHPAVVRYYNTWVEEVADFTDTEGETSTDDYTEETRETESNGLEIQFATSTGGLDFMSSNAPIAFEYSESSDDEEDDDETEGEDDSSASESEDVHNPGSPVKARQAAHLRRARFQKPYRTILYISMEYCEKRTLRDLISRNLYQNTAEIWRLFRQILEGLAHIHGLSIVHRDLKPENIFISSSADGIDNVKIGDFGLATSGQFSIDKAAITASLETDDMTRSIGTAYYSAPEVRSASHGMYSTKVDMYSLGIIFFEMCYLPMMGMQKADVIGQLRRQKPVLPTDFKPAEKSMTEIVLSLVSHNPKERPYSAELLKSGKLPVQMESETIRRTLAGLADPNSPYYRKMLSTLFTHPVEATKDYAWDMFATAPTASELMARYMVKTELTSIFRRHGAVEATRGAIYPRSSQYGDNVVQVLDQNGTVLQLPYDLTMGHARMLAKNSSGPIVPKSFAFGSVFRDKQDTGQPQMFGEVDFDIVSTDALDLALKEAEALKVIDEILISFPSLSATPMSFYLGHSDLLHLIYEHCGIEPANRRATSDVLSRLNIHNFTWQKIRMELRSPAVGLSATSVDELQQFDFRDTPNKTFAKLKKLFEGTDMYQRASPTIAHLKEVAEYSKRYGVTTKIYISPLNSLKESFYTGGILFSCLYTKKVKDVFAAGGRYDALIKEQRPKMGGNFDERHAVGFSIAWERLARIPKAGGKAFLKKMEDDSHSLANPKRCDILVASFDPAMLRSSGVELLQTLWAQDISAELAKDSRSPEDLLQKHRDDNYSWIIILKPESMLKIKSLLRKDVPDVDIPATQLFAWLRTELHKRDSRAGGSSSSRKSLAAVQNDNTTTAAAAAAEKDREQDVKVLVAQTRSKKFNRRTVVEQAQVSASNLVNSFLEGPILAVEASEQVMALISGTQLSDPESWRKVDHSVTTSEKKYVREIHDQLDTWKFAHDRKGGTRHAFLWGGVVRAIDALPEGPPPVRIGVVHVNRVRAAKAAARINVHGLGAQDARAEPHLVAEIEHEHDGHGQDLEEEVLGDGARGGVGLAADGRDGGPKLGDHDEDVGDEAGVGADEADLRGKGQLGWAE</sequence>
<protein>
    <submittedName>
        <fullName evidence="1">Uncharacterized protein</fullName>
    </submittedName>
</protein>